<name>A0ABT1WPE7_9LACT</name>
<dbReference type="PANTHER" id="PTHR43585">
    <property type="entry name" value="FUMIPYRROLE BIOSYNTHESIS PROTEIN C"/>
    <property type="match status" value="1"/>
</dbReference>
<keyword evidence="1" id="KW-0436">Ligase</keyword>
<dbReference type="InterPro" id="IPR011761">
    <property type="entry name" value="ATP-grasp"/>
</dbReference>
<dbReference type="SUPFAM" id="SSF56059">
    <property type="entry name" value="Glutathione synthetase ATP-binding domain-like"/>
    <property type="match status" value="1"/>
</dbReference>
<protein>
    <submittedName>
        <fullName evidence="6">ATP-grasp domain-containing protein</fullName>
    </submittedName>
</protein>
<evidence type="ECO:0000256" key="4">
    <source>
        <dbReference type="PROSITE-ProRule" id="PRU00409"/>
    </source>
</evidence>
<evidence type="ECO:0000256" key="2">
    <source>
        <dbReference type="ARBA" id="ARBA00022741"/>
    </source>
</evidence>
<comment type="caution">
    <text evidence="6">The sequence shown here is derived from an EMBL/GenBank/DDBJ whole genome shotgun (WGS) entry which is preliminary data.</text>
</comment>
<dbReference type="EMBL" id="JANHNZ010000007">
    <property type="protein sequence ID" value="MCQ9210419.1"/>
    <property type="molecule type" value="Genomic_DNA"/>
</dbReference>
<dbReference type="Gene3D" id="3.30.470.20">
    <property type="entry name" value="ATP-grasp fold, B domain"/>
    <property type="match status" value="1"/>
</dbReference>
<dbReference type="PANTHER" id="PTHR43585:SF2">
    <property type="entry name" value="ATP-GRASP ENZYME FSQD"/>
    <property type="match status" value="1"/>
</dbReference>
<feature type="domain" description="ATP-grasp" evidence="5">
    <location>
        <begin position="117"/>
        <end position="308"/>
    </location>
</feature>
<proteinExistence type="predicted"/>
<reference evidence="6" key="3">
    <citation type="journal article" date="2023" name="Microbiol. Resour. Announc.">
        <title>Draft Genome Sequence of Granulicatella sp. Strain S8, Isolated from a Marine Fish, Seriola quinqueradiata.</title>
        <authorList>
            <person name="Lee M."/>
            <person name="Farooq A."/>
            <person name="Jeong J.B."/>
            <person name="Jung M.Y."/>
        </authorList>
    </citation>
    <scope>NUCLEOTIDE SEQUENCE</scope>
    <source>
        <strain evidence="6">S8</strain>
    </source>
</reference>
<dbReference type="Pfam" id="PF13535">
    <property type="entry name" value="ATP-grasp_4"/>
    <property type="match status" value="1"/>
</dbReference>
<dbReference type="RefSeq" id="WP_256945532.1">
    <property type="nucleotide sequence ID" value="NZ_JANHNZ010000007.1"/>
</dbReference>
<organism evidence="6 7">
    <name type="scientific">Granulicatella seriolae</name>
    <dbReference type="NCBI Taxonomy" id="2967226"/>
    <lineage>
        <taxon>Bacteria</taxon>
        <taxon>Bacillati</taxon>
        <taxon>Bacillota</taxon>
        <taxon>Bacilli</taxon>
        <taxon>Lactobacillales</taxon>
        <taxon>Carnobacteriaceae</taxon>
        <taxon>Granulicatella</taxon>
    </lineage>
</organism>
<sequence length="388" mass="44484">MNVILISPHFPKANQYFAKSLKEQGVNVLGLGQEPYEQLPDQLKESLTEYFRVENLEDLEEAKRAVAFLIFKHGPIDRLESFSEYWLEFDAQLREQFNIPGLKSNQLTKTKHKSAMKKVFKKAGVPVVEGRLVKSVTGLTNALRQLGFPVVLKPDVGVGAQETFKISNHEELETFQAQWDDQVPYFVEPYIENGQLCTFDGLVDANGTIVFQTSFYYTSPALELLRDKLDYATVVEKEIDPKLADYGKAIVKEMGMKERFFHIEFFRLPNHDYIALEYNNRPAGGYILDLYNYAYSCDLYTIYAQMLTGKLPETLNLHQEYGVGIARRNHINYQHHLDDIRQKYQTACKLIEQIPDLFAPSMGDIFIAITASTPAEVEEIISYVMESV</sequence>
<gene>
    <name evidence="6" type="ORF">NPA36_07625</name>
</gene>
<keyword evidence="7" id="KW-1185">Reference proteome</keyword>
<evidence type="ECO:0000313" key="7">
    <source>
        <dbReference type="Proteomes" id="UP001059480"/>
    </source>
</evidence>
<evidence type="ECO:0000313" key="6">
    <source>
        <dbReference type="EMBL" id="MCQ9210419.1"/>
    </source>
</evidence>
<dbReference type="Gene3D" id="3.40.50.20">
    <property type="match status" value="1"/>
</dbReference>
<dbReference type="InterPro" id="IPR052032">
    <property type="entry name" value="ATP-dep_AA_Ligase"/>
</dbReference>
<dbReference type="Proteomes" id="UP001059480">
    <property type="component" value="Unassembled WGS sequence"/>
</dbReference>
<reference evidence="6" key="1">
    <citation type="submission" date="2022-07" db="EMBL/GenBank/DDBJ databases">
        <authorList>
            <person name="Jung M.-Y."/>
            <person name="Lee M."/>
        </authorList>
    </citation>
    <scope>NUCLEOTIDE SEQUENCE</scope>
    <source>
        <strain evidence="6">S8</strain>
    </source>
</reference>
<evidence type="ECO:0000259" key="5">
    <source>
        <dbReference type="PROSITE" id="PS50975"/>
    </source>
</evidence>
<dbReference type="PROSITE" id="PS50975">
    <property type="entry name" value="ATP_GRASP"/>
    <property type="match status" value="1"/>
</dbReference>
<dbReference type="InterPro" id="IPR013815">
    <property type="entry name" value="ATP_grasp_subdomain_1"/>
</dbReference>
<evidence type="ECO:0000256" key="1">
    <source>
        <dbReference type="ARBA" id="ARBA00022598"/>
    </source>
</evidence>
<evidence type="ECO:0000256" key="3">
    <source>
        <dbReference type="ARBA" id="ARBA00022840"/>
    </source>
</evidence>
<reference evidence="6" key="2">
    <citation type="journal article" date="2023" name="Curr. Microbiol.">
        <title>Granulicatella seriolae sp. nov., a Novel Facultative Anaerobe Isolated from Yellowtail Marine Fish.</title>
        <authorList>
            <person name="Lee M."/>
            <person name="Choi Y.J."/>
            <person name="Farooq A."/>
            <person name="Jeong J.B."/>
            <person name="Jung M.Y."/>
        </authorList>
    </citation>
    <scope>NUCLEOTIDE SEQUENCE</scope>
    <source>
        <strain evidence="6">S8</strain>
    </source>
</reference>
<accession>A0ABT1WPE7</accession>
<keyword evidence="2 4" id="KW-0547">Nucleotide-binding</keyword>
<keyword evidence="3 4" id="KW-0067">ATP-binding</keyword>
<dbReference type="Gene3D" id="3.30.1490.20">
    <property type="entry name" value="ATP-grasp fold, A domain"/>
    <property type="match status" value="1"/>
</dbReference>